<sequence length="421" mass="49429">MKQPFNWDNYSDQPYPLKDKSYKKKMRKNQLASLIKTFLISFVMLPFAIIMTPFVKRKKIASSDFFSLGLDFEREPQETLKLLQELEIERVLLRIKLWEMDKLPLLKEFILQCKDKKITLKILQDREHVEDLQLLQKDLETIFNSLSSHVDMFEIGSTINRAKWGFFSVDEYANFYQVAYNLKKSKFKDIKLIGSGVIDFEYHFTSHTLFNSLGCHFDATSALLYVDRRGAPENMQMGFTLQDKISLLSTMVWLSPKSAHELHITETNWPISNTAPYAPTSEHECVSEELYADFMLRYHLLTLASQQVDTLSWHQLIASGYGLVDARDGLRKREAFEVYKYMLKSLKDAQFLRLDIKRGYYILQFLINNQLLQIHWSLKKTTLKREDFFEKVCSYDGKEIENETLHIGSSPLYIYIKDSLS</sequence>
<accession>Q30T19</accession>
<organism evidence="2 3">
    <name type="scientific">Sulfurimonas denitrificans (strain ATCC 33889 / DSM 1251)</name>
    <name type="common">Thiomicrospira denitrificans (strain ATCC 33889 / DSM 1251)</name>
    <dbReference type="NCBI Taxonomy" id="326298"/>
    <lineage>
        <taxon>Bacteria</taxon>
        <taxon>Pseudomonadati</taxon>
        <taxon>Campylobacterota</taxon>
        <taxon>Epsilonproteobacteria</taxon>
        <taxon>Campylobacterales</taxon>
        <taxon>Sulfurimonadaceae</taxon>
        <taxon>Sulfurimonas</taxon>
    </lineage>
</organism>
<evidence type="ECO:0000256" key="1">
    <source>
        <dbReference type="SAM" id="Phobius"/>
    </source>
</evidence>
<keyword evidence="3" id="KW-1185">Reference proteome</keyword>
<keyword evidence="1" id="KW-1133">Transmembrane helix</keyword>
<dbReference type="Gene3D" id="3.20.20.80">
    <property type="entry name" value="Glycosidases"/>
    <property type="match status" value="1"/>
</dbReference>
<dbReference type="STRING" id="326298.Suden_0583"/>
<name>Q30T19_SULDN</name>
<gene>
    <name evidence="2" type="ordered locus">Suden_0583</name>
</gene>
<dbReference type="OrthoDB" id="5347032at2"/>
<proteinExistence type="predicted"/>
<dbReference type="Proteomes" id="UP000002714">
    <property type="component" value="Chromosome"/>
</dbReference>
<reference evidence="2 3" key="1">
    <citation type="journal article" date="2008" name="Appl. Environ. Microbiol.">
        <title>Genome of the epsilonproteobacterial chemolithoautotroph Sulfurimonas denitrificans.</title>
        <authorList>
            <person name="Sievert S.M."/>
            <person name="Scott K.M."/>
            <person name="Klotz M.G."/>
            <person name="Chain P.S.G."/>
            <person name="Hauser L.J."/>
            <person name="Hemp J."/>
            <person name="Huegler M."/>
            <person name="Land M."/>
            <person name="Lapidus A."/>
            <person name="Larimer F.W."/>
            <person name="Lucas S."/>
            <person name="Malfatti S.A."/>
            <person name="Meyer F."/>
            <person name="Paulsen I.T."/>
            <person name="Ren Q."/>
            <person name="Simon J."/>
            <person name="Bailey K."/>
            <person name="Diaz E."/>
            <person name="Fitzpatrick K.A."/>
            <person name="Glover B."/>
            <person name="Gwatney N."/>
            <person name="Korajkic A."/>
            <person name="Long A."/>
            <person name="Mobberley J.M."/>
            <person name="Pantry S.N."/>
            <person name="Pazder G."/>
            <person name="Peterson S."/>
            <person name="Quintanilla J.D."/>
            <person name="Sprinkle R."/>
            <person name="Stephens J."/>
            <person name="Thomas P."/>
            <person name="Vaughn R."/>
            <person name="Weber M.J."/>
            <person name="Wooten L.L."/>
        </authorList>
    </citation>
    <scope>NUCLEOTIDE SEQUENCE [LARGE SCALE GENOMIC DNA]</scope>
    <source>
        <strain evidence="3">ATCC 33889 / DSM 1251</strain>
    </source>
</reference>
<dbReference type="eggNOG" id="COG3642">
    <property type="taxonomic scope" value="Bacteria"/>
</dbReference>
<evidence type="ECO:0008006" key="4">
    <source>
        <dbReference type="Google" id="ProtNLM"/>
    </source>
</evidence>
<protein>
    <recommendedName>
        <fullName evidence="4">Glycosyl hydrolase</fullName>
    </recommendedName>
</protein>
<evidence type="ECO:0000313" key="2">
    <source>
        <dbReference type="EMBL" id="ABB43862.1"/>
    </source>
</evidence>
<feature type="transmembrane region" description="Helical" evidence="1">
    <location>
        <begin position="31"/>
        <end position="55"/>
    </location>
</feature>
<dbReference type="KEGG" id="tdn:Suden_0583"/>
<evidence type="ECO:0000313" key="3">
    <source>
        <dbReference type="Proteomes" id="UP000002714"/>
    </source>
</evidence>
<keyword evidence="1" id="KW-0472">Membrane</keyword>
<dbReference type="HOGENOM" id="CLU_652001_0_0_7"/>
<dbReference type="EMBL" id="CP000153">
    <property type="protein sequence ID" value="ABB43862.1"/>
    <property type="molecule type" value="Genomic_DNA"/>
</dbReference>
<dbReference type="InterPro" id="IPR017853">
    <property type="entry name" value="GH"/>
</dbReference>
<dbReference type="SUPFAM" id="SSF51445">
    <property type="entry name" value="(Trans)glycosidases"/>
    <property type="match status" value="1"/>
</dbReference>
<keyword evidence="1" id="KW-0812">Transmembrane</keyword>
<dbReference type="AlphaFoldDB" id="Q30T19"/>